<gene>
    <name evidence="2" type="ORF">MSPICULIGERA_LOCUS6954</name>
</gene>
<protein>
    <submittedName>
        <fullName evidence="2">Uncharacterized protein</fullName>
    </submittedName>
</protein>
<evidence type="ECO:0000256" key="1">
    <source>
        <dbReference type="SAM" id="MobiDB-lite"/>
    </source>
</evidence>
<keyword evidence="3" id="KW-1185">Reference proteome</keyword>
<evidence type="ECO:0000313" key="3">
    <source>
        <dbReference type="Proteomes" id="UP001177023"/>
    </source>
</evidence>
<reference evidence="2" key="1">
    <citation type="submission" date="2023-06" db="EMBL/GenBank/DDBJ databases">
        <authorList>
            <person name="Delattre M."/>
        </authorList>
    </citation>
    <scope>NUCLEOTIDE SEQUENCE</scope>
    <source>
        <strain evidence="2">AF72</strain>
    </source>
</reference>
<feature type="non-terminal residue" evidence="2">
    <location>
        <position position="1"/>
    </location>
</feature>
<feature type="region of interest" description="Disordered" evidence="1">
    <location>
        <begin position="29"/>
        <end position="51"/>
    </location>
</feature>
<proteinExistence type="predicted"/>
<sequence length="149" mass="16725">MALEQFFENPTGNPEDHIDVIQFIKTLKKIEPDDRRPPQQATPPSTPYVIIGDTTEKPVVETSGQLSNGHPHKKGMEKRISASDLLLAARKKFSLSKKEPAFHSLDLPEGEDQEECCSSQRDLLRMPQINNLRAEDRKGGSEPANLSRH</sequence>
<feature type="region of interest" description="Disordered" evidence="1">
    <location>
        <begin position="98"/>
        <end position="149"/>
    </location>
</feature>
<organism evidence="2 3">
    <name type="scientific">Mesorhabditis spiculigera</name>
    <dbReference type="NCBI Taxonomy" id="96644"/>
    <lineage>
        <taxon>Eukaryota</taxon>
        <taxon>Metazoa</taxon>
        <taxon>Ecdysozoa</taxon>
        <taxon>Nematoda</taxon>
        <taxon>Chromadorea</taxon>
        <taxon>Rhabditida</taxon>
        <taxon>Rhabditina</taxon>
        <taxon>Rhabditomorpha</taxon>
        <taxon>Rhabditoidea</taxon>
        <taxon>Rhabditidae</taxon>
        <taxon>Mesorhabditinae</taxon>
        <taxon>Mesorhabditis</taxon>
    </lineage>
</organism>
<name>A0AA36FV77_9BILA</name>
<dbReference type="AlphaFoldDB" id="A0AA36FV77"/>
<accession>A0AA36FV77</accession>
<dbReference type="EMBL" id="CATQJA010001737">
    <property type="protein sequence ID" value="CAJ0568435.1"/>
    <property type="molecule type" value="Genomic_DNA"/>
</dbReference>
<comment type="caution">
    <text evidence="2">The sequence shown here is derived from an EMBL/GenBank/DDBJ whole genome shotgun (WGS) entry which is preliminary data.</text>
</comment>
<evidence type="ECO:0000313" key="2">
    <source>
        <dbReference type="EMBL" id="CAJ0568435.1"/>
    </source>
</evidence>
<dbReference type="Proteomes" id="UP001177023">
    <property type="component" value="Unassembled WGS sequence"/>
</dbReference>